<evidence type="ECO:0000259" key="2">
    <source>
        <dbReference type="PROSITE" id="PS51048"/>
    </source>
</evidence>
<dbReference type="EMBL" id="OU963864">
    <property type="protein sequence ID" value="CAH0387224.1"/>
    <property type="molecule type" value="Genomic_DNA"/>
</dbReference>
<dbReference type="InterPro" id="IPR008978">
    <property type="entry name" value="HSP20-like_chaperone"/>
</dbReference>
<feature type="domain" description="CS" evidence="3">
    <location>
        <begin position="26"/>
        <end position="115"/>
    </location>
</feature>
<dbReference type="FunFam" id="2.60.40.790:FF:000012">
    <property type="entry name" value="SGT1 homolog, MIS12 kinetochore complex assembly cochaperone"/>
    <property type="match status" value="1"/>
</dbReference>
<evidence type="ECO:0000259" key="3">
    <source>
        <dbReference type="PROSITE" id="PS51203"/>
    </source>
</evidence>
<dbReference type="InterPro" id="IPR007699">
    <property type="entry name" value="SGS_dom"/>
</dbReference>
<dbReference type="Proteomes" id="UP001152759">
    <property type="component" value="Chromosome 3"/>
</dbReference>
<evidence type="ECO:0008006" key="6">
    <source>
        <dbReference type="Google" id="ProtNLM"/>
    </source>
</evidence>
<dbReference type="Pfam" id="PF04969">
    <property type="entry name" value="CS"/>
    <property type="match status" value="1"/>
</dbReference>
<dbReference type="GO" id="GO:0051087">
    <property type="term" value="F:protein-folding chaperone binding"/>
    <property type="evidence" value="ECO:0007669"/>
    <property type="project" value="InterPro"/>
</dbReference>
<evidence type="ECO:0000256" key="1">
    <source>
        <dbReference type="SAM" id="MobiDB-lite"/>
    </source>
</evidence>
<name>A0A9P0A9T0_BEMTA</name>
<organism evidence="4 5">
    <name type="scientific">Bemisia tabaci</name>
    <name type="common">Sweetpotato whitefly</name>
    <name type="synonym">Aleurodes tabaci</name>
    <dbReference type="NCBI Taxonomy" id="7038"/>
    <lineage>
        <taxon>Eukaryota</taxon>
        <taxon>Metazoa</taxon>
        <taxon>Ecdysozoa</taxon>
        <taxon>Arthropoda</taxon>
        <taxon>Hexapoda</taxon>
        <taxon>Insecta</taxon>
        <taxon>Pterygota</taxon>
        <taxon>Neoptera</taxon>
        <taxon>Paraneoptera</taxon>
        <taxon>Hemiptera</taxon>
        <taxon>Sternorrhyncha</taxon>
        <taxon>Aleyrodoidea</taxon>
        <taxon>Aleyrodidae</taxon>
        <taxon>Aleyrodinae</taxon>
        <taxon>Bemisia</taxon>
    </lineage>
</organism>
<dbReference type="OrthoDB" id="1898560at2759"/>
<evidence type="ECO:0000313" key="4">
    <source>
        <dbReference type="EMBL" id="CAH0387224.1"/>
    </source>
</evidence>
<dbReference type="InterPro" id="IPR044563">
    <property type="entry name" value="Sgt1-like"/>
</dbReference>
<dbReference type="InterPro" id="IPR007052">
    <property type="entry name" value="CS_dom"/>
</dbReference>
<sequence length="204" mass="22733">MEKSGDPGHNLTPTSENTPSSGETPRPKIKYDWYQSDSHVTITVLAKNCKPDDVKVNFTDHRFVLDAKLSDGSDYNLQLDLLHAIVPDRSNFKVLPSKIEVRLAKASGDRWSGLEGEPRMVVPQPRNWDAVVGNLLKDDDAEGEAALNALFQKIYADGSDEVKKAMNKSYMESGGTVLSTNWNEVAKDKVDVKPPDGTEFRKWE</sequence>
<feature type="domain" description="SGS" evidence="2">
    <location>
        <begin position="116"/>
        <end position="204"/>
    </location>
</feature>
<feature type="compositionally biased region" description="Polar residues" evidence="1">
    <location>
        <begin position="11"/>
        <end position="23"/>
    </location>
</feature>
<dbReference type="SUPFAM" id="SSF49764">
    <property type="entry name" value="HSP20-like chaperones"/>
    <property type="match status" value="1"/>
</dbReference>
<dbReference type="PANTHER" id="PTHR45862">
    <property type="entry name" value="PROTEIN SGT1 HOMOLOG"/>
    <property type="match status" value="1"/>
</dbReference>
<gene>
    <name evidence="4" type="ORF">BEMITA_LOCUS6265</name>
</gene>
<dbReference type="AlphaFoldDB" id="A0A9P0A9T0"/>
<dbReference type="Gene3D" id="2.60.40.790">
    <property type="match status" value="1"/>
</dbReference>
<reference evidence="4" key="1">
    <citation type="submission" date="2021-12" db="EMBL/GenBank/DDBJ databases">
        <authorList>
            <person name="King R."/>
        </authorList>
    </citation>
    <scope>NUCLEOTIDE SEQUENCE</scope>
</reference>
<keyword evidence="5" id="KW-1185">Reference proteome</keyword>
<feature type="region of interest" description="Disordered" evidence="1">
    <location>
        <begin position="1"/>
        <end position="29"/>
    </location>
</feature>
<protein>
    <recommendedName>
        <fullName evidence="6">Suppressor of G2 allele of SKP1</fullName>
    </recommendedName>
</protein>
<dbReference type="KEGG" id="btab:109030539"/>
<dbReference type="PROSITE" id="PS51203">
    <property type="entry name" value="CS"/>
    <property type="match status" value="1"/>
</dbReference>
<proteinExistence type="predicted"/>
<dbReference type="GO" id="GO:0005737">
    <property type="term" value="C:cytoplasm"/>
    <property type="evidence" value="ECO:0007669"/>
    <property type="project" value="UniProtKB-ARBA"/>
</dbReference>
<accession>A0A9P0A9T0</accession>
<dbReference type="Pfam" id="PF05002">
    <property type="entry name" value="SGS"/>
    <property type="match status" value="1"/>
</dbReference>
<evidence type="ECO:0000313" key="5">
    <source>
        <dbReference type="Proteomes" id="UP001152759"/>
    </source>
</evidence>
<dbReference type="PROSITE" id="PS51048">
    <property type="entry name" value="SGS"/>
    <property type="match status" value="1"/>
</dbReference>